<feature type="compositionally biased region" description="Polar residues" evidence="1">
    <location>
        <begin position="354"/>
        <end position="363"/>
    </location>
</feature>
<evidence type="ECO:0000256" key="1">
    <source>
        <dbReference type="SAM" id="MobiDB-lite"/>
    </source>
</evidence>
<gene>
    <name evidence="4" type="ORF">BXYJ_LOCUS3773</name>
</gene>
<feature type="domain" description="DUF7027" evidence="3">
    <location>
        <begin position="67"/>
        <end position="133"/>
    </location>
</feature>
<evidence type="ECO:0000313" key="8">
    <source>
        <dbReference type="WBParaSite" id="BXY_0261600.1"/>
    </source>
</evidence>
<feature type="region of interest" description="Disordered" evidence="1">
    <location>
        <begin position="184"/>
        <end position="372"/>
    </location>
</feature>
<dbReference type="PANTHER" id="PTHR36694">
    <property type="entry name" value="PASIFLORA 1, ISOFORM A-RELATED"/>
    <property type="match status" value="1"/>
</dbReference>
<evidence type="ECO:0000313" key="4">
    <source>
        <dbReference type="EMBL" id="CAD5214925.1"/>
    </source>
</evidence>
<dbReference type="Proteomes" id="UP000095284">
    <property type="component" value="Unplaced"/>
</dbReference>
<accession>A0A1I7RPH5</accession>
<feature type="compositionally biased region" description="Basic residues" evidence="1">
    <location>
        <begin position="311"/>
        <end position="321"/>
    </location>
</feature>
<feature type="transmembrane region" description="Helical" evidence="2">
    <location>
        <begin position="12"/>
        <end position="32"/>
    </location>
</feature>
<reference evidence="5" key="2">
    <citation type="submission" date="2020-08" db="EMBL/GenBank/DDBJ databases">
        <authorList>
            <person name="Kikuchi T."/>
        </authorList>
    </citation>
    <scope>NUCLEOTIDE SEQUENCE</scope>
    <source>
        <strain evidence="4">Ka4C1</strain>
    </source>
</reference>
<evidence type="ECO:0000259" key="3">
    <source>
        <dbReference type="Pfam" id="PF22954"/>
    </source>
</evidence>
<keyword evidence="2" id="KW-0472">Membrane</keyword>
<name>A0A1I7RPH5_BURXY</name>
<feature type="transmembrane region" description="Helical" evidence="2">
    <location>
        <begin position="149"/>
        <end position="171"/>
    </location>
</feature>
<dbReference type="PANTHER" id="PTHR36694:SF8">
    <property type="entry name" value="MARVEL DOMAIN-CONTAINING PROTEIN"/>
    <property type="match status" value="1"/>
</dbReference>
<dbReference type="InterPro" id="IPR054291">
    <property type="entry name" value="DUF7027"/>
</dbReference>
<dbReference type="AlphaFoldDB" id="A0A1I7RPH5"/>
<keyword evidence="2" id="KW-1133">Transmembrane helix</keyword>
<dbReference type="EMBL" id="CAJFDI010000002">
    <property type="protein sequence ID" value="CAD5214925.1"/>
    <property type="molecule type" value="Genomic_DNA"/>
</dbReference>
<keyword evidence="7" id="KW-1185">Reference proteome</keyword>
<dbReference type="Proteomes" id="UP000659654">
    <property type="component" value="Unassembled WGS sequence"/>
</dbReference>
<protein>
    <submittedName>
        <fullName evidence="4">(pine wood nematode) hypothetical protein</fullName>
    </submittedName>
</protein>
<reference evidence="8" key="1">
    <citation type="submission" date="2016-11" db="UniProtKB">
        <authorList>
            <consortium name="WormBaseParasite"/>
        </authorList>
    </citation>
    <scope>IDENTIFICATION</scope>
</reference>
<feature type="compositionally biased region" description="Basic and acidic residues" evidence="1">
    <location>
        <begin position="184"/>
        <end position="193"/>
    </location>
</feature>
<sequence length="372" mass="43209">MTDPYYCLRCSSIAIGVYNLIYCLFQFGVLGWQTHVVKTFQWEYENRQLPPTHAVDGFQARFPGLYAIYTETPERRKINALYVIVLISIGVTFVHLLTTCLLLYGVIKRNHSLICPWFFTCAPLIILTTAYAILWWSGDIFNEQLTASVAEFVFSLAINGPCFIVVLMYYLRITGSLTSDKIGKNQEKRDKNLPSDVPSFYPKMPPQPPYEMRRKLRRRESRSPLRPQSEPRRGVPIGQGYKNNQGQYPRPDFRYPGEEYRYPSPYEVRSRQQMSRADSRQPLQRLEGYNQPTQSVGRPVDTRQNRPSTRQSKRSSSRRTQSRSTSAAPYYNQQLKRRSPQRVSFSNRPRVYQRTPSDSTSNGPKLEIQTVI</sequence>
<evidence type="ECO:0000313" key="5">
    <source>
        <dbReference type="EMBL" id="CAG9096029.1"/>
    </source>
</evidence>
<dbReference type="Proteomes" id="UP000582659">
    <property type="component" value="Unassembled WGS sequence"/>
</dbReference>
<keyword evidence="2" id="KW-0812">Transmembrane</keyword>
<evidence type="ECO:0000256" key="2">
    <source>
        <dbReference type="SAM" id="Phobius"/>
    </source>
</evidence>
<feature type="transmembrane region" description="Helical" evidence="2">
    <location>
        <begin position="114"/>
        <end position="137"/>
    </location>
</feature>
<organism evidence="6 8">
    <name type="scientific">Bursaphelenchus xylophilus</name>
    <name type="common">Pinewood nematode worm</name>
    <name type="synonym">Aphelenchoides xylophilus</name>
    <dbReference type="NCBI Taxonomy" id="6326"/>
    <lineage>
        <taxon>Eukaryota</taxon>
        <taxon>Metazoa</taxon>
        <taxon>Ecdysozoa</taxon>
        <taxon>Nematoda</taxon>
        <taxon>Chromadorea</taxon>
        <taxon>Rhabditida</taxon>
        <taxon>Tylenchina</taxon>
        <taxon>Tylenchomorpha</taxon>
        <taxon>Aphelenchoidea</taxon>
        <taxon>Aphelenchoididae</taxon>
        <taxon>Bursaphelenchus</taxon>
    </lineage>
</organism>
<proteinExistence type="predicted"/>
<evidence type="ECO:0000313" key="7">
    <source>
        <dbReference type="Proteomes" id="UP000659654"/>
    </source>
</evidence>
<dbReference type="eggNOG" id="ENOG502S2U7">
    <property type="taxonomic scope" value="Eukaryota"/>
</dbReference>
<feature type="compositionally biased region" description="Basic and acidic residues" evidence="1">
    <location>
        <begin position="251"/>
        <end position="261"/>
    </location>
</feature>
<evidence type="ECO:0000313" key="6">
    <source>
        <dbReference type="Proteomes" id="UP000095284"/>
    </source>
</evidence>
<dbReference type="OrthoDB" id="5830419at2759"/>
<dbReference type="WBParaSite" id="BXY_0261600.1">
    <property type="protein sequence ID" value="BXY_0261600.1"/>
    <property type="gene ID" value="BXY_0261600"/>
</dbReference>
<feature type="transmembrane region" description="Helical" evidence="2">
    <location>
        <begin position="80"/>
        <end position="107"/>
    </location>
</feature>
<dbReference type="EMBL" id="CAJFCV020000002">
    <property type="protein sequence ID" value="CAG9096029.1"/>
    <property type="molecule type" value="Genomic_DNA"/>
</dbReference>
<dbReference type="Pfam" id="PF22954">
    <property type="entry name" value="DUF7027"/>
    <property type="match status" value="1"/>
</dbReference>